<dbReference type="EMBL" id="BMTF01000001">
    <property type="protein sequence ID" value="GGV75009.1"/>
    <property type="molecule type" value="Genomic_DNA"/>
</dbReference>
<proteinExistence type="predicted"/>
<keyword evidence="1" id="KW-1133">Transmembrane helix</keyword>
<evidence type="ECO:0008006" key="4">
    <source>
        <dbReference type="Google" id="ProtNLM"/>
    </source>
</evidence>
<evidence type="ECO:0000256" key="1">
    <source>
        <dbReference type="SAM" id="Phobius"/>
    </source>
</evidence>
<accession>A0ABQ2VR82</accession>
<reference evidence="3" key="1">
    <citation type="journal article" date="2019" name="Int. J. Syst. Evol. Microbiol.">
        <title>The Global Catalogue of Microorganisms (GCM) 10K type strain sequencing project: providing services to taxonomists for standard genome sequencing and annotation.</title>
        <authorList>
            <consortium name="The Broad Institute Genomics Platform"/>
            <consortium name="The Broad Institute Genome Sequencing Center for Infectious Disease"/>
            <person name="Wu L."/>
            <person name="Ma J."/>
        </authorList>
    </citation>
    <scope>NUCLEOTIDE SEQUENCE [LARGE SCALE GENOMIC DNA]</scope>
    <source>
        <strain evidence="3">JCM 4376</strain>
    </source>
</reference>
<evidence type="ECO:0000313" key="2">
    <source>
        <dbReference type="EMBL" id="GGV75009.1"/>
    </source>
</evidence>
<gene>
    <name evidence="2" type="ORF">GCM10015535_04740</name>
</gene>
<name>A0ABQ2VR82_9ACTN</name>
<keyword evidence="1" id="KW-0812">Transmembrane</keyword>
<dbReference type="Pfam" id="PF13160">
    <property type="entry name" value="DUF3995"/>
    <property type="match status" value="1"/>
</dbReference>
<evidence type="ECO:0000313" key="3">
    <source>
        <dbReference type="Proteomes" id="UP000660675"/>
    </source>
</evidence>
<sequence>MTIERAAGRISVTALTVLSGLHVAWGLGSTWPLPDRETYSDVVVGRPNPPGPAACFAVAGALGTAALLVAGRPRRRPALSRVGAAGVAGVLSLRGAAGLAGRTDLLAPGSVSPRFRRLDRLAYSPLCLALATSTVIATARREG</sequence>
<organism evidence="2 3">
    <name type="scientific">Streptomyces gelaticus</name>
    <dbReference type="NCBI Taxonomy" id="285446"/>
    <lineage>
        <taxon>Bacteria</taxon>
        <taxon>Bacillati</taxon>
        <taxon>Actinomycetota</taxon>
        <taxon>Actinomycetes</taxon>
        <taxon>Kitasatosporales</taxon>
        <taxon>Streptomycetaceae</taxon>
        <taxon>Streptomyces</taxon>
    </lineage>
</organism>
<dbReference type="RefSeq" id="WP_189540392.1">
    <property type="nucleotide sequence ID" value="NZ_BMTF01000001.1"/>
</dbReference>
<comment type="caution">
    <text evidence="2">The sequence shown here is derived from an EMBL/GenBank/DDBJ whole genome shotgun (WGS) entry which is preliminary data.</text>
</comment>
<dbReference type="InterPro" id="IPR025058">
    <property type="entry name" value="DUF3995"/>
</dbReference>
<keyword evidence="3" id="KW-1185">Reference proteome</keyword>
<feature type="transmembrane region" description="Helical" evidence="1">
    <location>
        <begin position="50"/>
        <end position="70"/>
    </location>
</feature>
<keyword evidence="1" id="KW-0472">Membrane</keyword>
<dbReference type="Proteomes" id="UP000660675">
    <property type="component" value="Unassembled WGS sequence"/>
</dbReference>
<protein>
    <recommendedName>
        <fullName evidence="4">DUF3995 domain-containing protein</fullName>
    </recommendedName>
</protein>